<name>A0AAW0IP21_MYOGA</name>
<organism evidence="1 2">
    <name type="scientific">Myodes glareolus</name>
    <name type="common">Bank vole</name>
    <name type="synonym">Clethrionomys glareolus</name>
    <dbReference type="NCBI Taxonomy" id="447135"/>
    <lineage>
        <taxon>Eukaryota</taxon>
        <taxon>Metazoa</taxon>
        <taxon>Chordata</taxon>
        <taxon>Craniata</taxon>
        <taxon>Vertebrata</taxon>
        <taxon>Euteleostomi</taxon>
        <taxon>Mammalia</taxon>
        <taxon>Eutheria</taxon>
        <taxon>Euarchontoglires</taxon>
        <taxon>Glires</taxon>
        <taxon>Rodentia</taxon>
        <taxon>Myomorpha</taxon>
        <taxon>Muroidea</taxon>
        <taxon>Cricetidae</taxon>
        <taxon>Arvicolinae</taxon>
        <taxon>Myodes</taxon>
    </lineage>
</organism>
<evidence type="ECO:0000313" key="2">
    <source>
        <dbReference type="Proteomes" id="UP001488838"/>
    </source>
</evidence>
<comment type="caution">
    <text evidence="1">The sequence shown here is derived from an EMBL/GenBank/DDBJ whole genome shotgun (WGS) entry which is preliminary data.</text>
</comment>
<proteinExistence type="predicted"/>
<reference evidence="1 2" key="1">
    <citation type="journal article" date="2023" name="bioRxiv">
        <title>Conserved and derived expression patterns and positive selection on dental genes reveal complex evolutionary context of ever-growing rodent molars.</title>
        <authorList>
            <person name="Calamari Z.T."/>
            <person name="Song A."/>
            <person name="Cohen E."/>
            <person name="Akter M."/>
            <person name="Roy R.D."/>
            <person name="Hallikas O."/>
            <person name="Christensen M.M."/>
            <person name="Li P."/>
            <person name="Marangoni P."/>
            <person name="Jernvall J."/>
            <person name="Klein O.D."/>
        </authorList>
    </citation>
    <scope>NUCLEOTIDE SEQUENCE [LARGE SCALE GENOMIC DNA]</scope>
    <source>
        <strain evidence="1">V071</strain>
    </source>
</reference>
<evidence type="ECO:0000313" key="1">
    <source>
        <dbReference type="EMBL" id="KAK7816172.1"/>
    </source>
</evidence>
<gene>
    <name evidence="1" type="ORF">U0070_023655</name>
</gene>
<keyword evidence="2" id="KW-1185">Reference proteome</keyword>
<dbReference type="Proteomes" id="UP001488838">
    <property type="component" value="Unassembled WGS sequence"/>
</dbReference>
<dbReference type="EMBL" id="JBBHLL010000105">
    <property type="protein sequence ID" value="KAK7816172.1"/>
    <property type="molecule type" value="Genomic_DNA"/>
</dbReference>
<dbReference type="AlphaFoldDB" id="A0AAW0IP21"/>
<sequence>MGCPIRSEVSRVVTEHCHHCLVDLAPKRVHTASMESPFSPFCSGTALLLLANQGLAVSLLEWKPGSQRRRSLLRSLGPGLEAPWTVSTFARQGI</sequence>
<protein>
    <submittedName>
        <fullName evidence="1">Uncharacterized protein</fullName>
    </submittedName>
</protein>
<accession>A0AAW0IP21</accession>